<sequence length="697" mass="79848">MGSSKKSPKNEQKDAPRKRVDLTDYVEEDKRLKAEKRKRHSVITLKEYAEEVLPNDPLIAQNAAARLYEQICSYGITGTSAGKKYHYFEEDLFGVDKVIEQIMRHFEAGAMKGPSGKYVLVMVGPTSSGKSTISSLIKKALEAYALRPVYQIQGCPIHEEPLHAFPRWMTRRAWNPKKSPNIKEPVEDRIGIPPIEGDLCHVCRHMIKEKYSDKEFGDKWEQIPVETFTFSVSSVRGISSFESTGADWSVDVSELVGRENIAISSKHGHDHPEAYQMNGEIQKANRGILEGIELIKADPKILKVFISLAEEKLIKIQGSPFPHMFIDTVIIGHCNLKEFKEFSANEANAALHDRMHVIRFPYTLEIDNEIKIYKKLIERESQFIKLKKMHIPDISFRIAAIFAVMTRLHDSQKYGVDRLTKLKIYNKERALTDIKDKDKNPIDERSLREEFNDSKNPIDKHEGMFGLSYRDILTAIVDALTKLDVDGCLTPLTMVKALREVFEHRMGYSPEEVEKFLELLNPGKANVISELRDFISKSVTKAFVKGYSDIRQNIRKRYLEQCKLYVSQKSDFLRGQMLEIPRDKITGQPLEADEKFLKGIEKFGNIPEAGAENWRSSVLIYLSNNEDKSFKELDDMIEAKLISDNKSNIILLFDEGKTHTAEDKKRKENLLSALEEEGFCSTCSAEMREEFYKAETE</sequence>
<reference evidence="4" key="1">
    <citation type="submission" date="2017-09" db="EMBL/GenBank/DDBJ databases">
        <title>Depth-based differentiation of microbial function through sediment-hosted aquifers and enrichment of novel symbionts in the deep terrestrial subsurface.</title>
        <authorList>
            <person name="Probst A.J."/>
            <person name="Ladd B."/>
            <person name="Jarett J.K."/>
            <person name="Geller-Mcgrath D.E."/>
            <person name="Sieber C.M.K."/>
            <person name="Emerson J.B."/>
            <person name="Anantharaman K."/>
            <person name="Thomas B.C."/>
            <person name="Malmstrom R."/>
            <person name="Stieglmeier M."/>
            <person name="Klingl A."/>
            <person name="Woyke T."/>
            <person name="Ryan C.M."/>
            <person name="Banfield J.F."/>
        </authorList>
    </citation>
    <scope>NUCLEOTIDE SEQUENCE [LARGE SCALE GENOMIC DNA]</scope>
</reference>
<accession>A0A2H0TDR1</accession>
<dbReference type="InterPro" id="IPR010650">
    <property type="entry name" value="PrkA_C"/>
</dbReference>
<dbReference type="Proteomes" id="UP000231503">
    <property type="component" value="Unassembled WGS sequence"/>
</dbReference>
<name>A0A2H0TDR1_9BACT</name>
<evidence type="ECO:0000259" key="2">
    <source>
        <dbReference type="SMART" id="SM00763"/>
    </source>
</evidence>
<dbReference type="PANTHER" id="PTHR30267:SF2">
    <property type="entry name" value="PROTEIN PRKA"/>
    <property type="match status" value="1"/>
</dbReference>
<protein>
    <recommendedName>
        <fullName evidence="2">PrkA AAA domain-containing protein</fullName>
    </recommendedName>
</protein>
<proteinExistence type="predicted"/>
<feature type="compositionally biased region" description="Basic and acidic residues" evidence="1">
    <location>
        <begin position="8"/>
        <end position="24"/>
    </location>
</feature>
<evidence type="ECO:0000313" key="3">
    <source>
        <dbReference type="EMBL" id="PIR69683.1"/>
    </source>
</evidence>
<dbReference type="Pfam" id="PF06798">
    <property type="entry name" value="PrkA"/>
    <property type="match status" value="1"/>
</dbReference>
<gene>
    <name evidence="3" type="ORF">COU47_01150</name>
</gene>
<evidence type="ECO:0000313" key="4">
    <source>
        <dbReference type="Proteomes" id="UP000231503"/>
    </source>
</evidence>
<dbReference type="SMART" id="SM00763">
    <property type="entry name" value="AAA_PrkA"/>
    <property type="match status" value="1"/>
</dbReference>
<feature type="region of interest" description="Disordered" evidence="1">
    <location>
        <begin position="1"/>
        <end position="24"/>
    </location>
</feature>
<dbReference type="Gene3D" id="3.40.50.300">
    <property type="entry name" value="P-loop containing nucleotide triphosphate hydrolases"/>
    <property type="match status" value="1"/>
</dbReference>
<organism evidence="3 4">
    <name type="scientific">Candidatus Niyogibacteria bacterium CG10_big_fil_rev_8_21_14_0_10_46_36</name>
    <dbReference type="NCBI Taxonomy" id="1974726"/>
    <lineage>
        <taxon>Bacteria</taxon>
        <taxon>Candidatus Niyogiibacteriota</taxon>
    </lineage>
</organism>
<evidence type="ECO:0000256" key="1">
    <source>
        <dbReference type="SAM" id="MobiDB-lite"/>
    </source>
</evidence>
<feature type="domain" description="PrkA AAA" evidence="2">
    <location>
        <begin position="43"/>
        <end position="415"/>
    </location>
</feature>
<dbReference type="InterPro" id="IPR013153">
    <property type="entry name" value="Prk_AAA"/>
</dbReference>
<dbReference type="AlphaFoldDB" id="A0A2H0TDR1"/>
<comment type="caution">
    <text evidence="3">The sequence shown here is derived from an EMBL/GenBank/DDBJ whole genome shotgun (WGS) entry which is preliminary data.</text>
</comment>
<dbReference type="GO" id="GO:0004672">
    <property type="term" value="F:protein kinase activity"/>
    <property type="evidence" value="ECO:0007669"/>
    <property type="project" value="TreeGrafter"/>
</dbReference>
<dbReference type="InterPro" id="IPR027417">
    <property type="entry name" value="P-loop_NTPase"/>
</dbReference>
<dbReference type="PANTHER" id="PTHR30267">
    <property type="entry name" value="PROTEIN KINASE PRKA"/>
    <property type="match status" value="1"/>
</dbReference>
<dbReference type="SUPFAM" id="SSF52540">
    <property type="entry name" value="P-loop containing nucleoside triphosphate hydrolases"/>
    <property type="match status" value="1"/>
</dbReference>
<dbReference type="EMBL" id="PFCO01000003">
    <property type="protein sequence ID" value="PIR69683.1"/>
    <property type="molecule type" value="Genomic_DNA"/>
</dbReference>
<dbReference type="Pfam" id="PF08298">
    <property type="entry name" value="AAA_PrkA"/>
    <property type="match status" value="1"/>
</dbReference>